<dbReference type="Pfam" id="PF08387">
    <property type="entry name" value="FBD"/>
    <property type="match status" value="2"/>
</dbReference>
<dbReference type="Pfam" id="PF00646">
    <property type="entry name" value="F-box"/>
    <property type="match status" value="1"/>
</dbReference>
<name>A0A835CWK0_TETSI</name>
<feature type="region of interest" description="Disordered" evidence="1">
    <location>
        <begin position="1"/>
        <end position="20"/>
    </location>
</feature>
<dbReference type="InterPro" id="IPR006566">
    <property type="entry name" value="FBD"/>
</dbReference>
<dbReference type="EMBL" id="JABCRI010001044">
    <property type="protein sequence ID" value="KAF8365068.1"/>
    <property type="molecule type" value="Genomic_DNA"/>
</dbReference>
<dbReference type="SUPFAM" id="SSF81383">
    <property type="entry name" value="F-box domain"/>
    <property type="match status" value="1"/>
</dbReference>
<dbReference type="InterPro" id="IPR050232">
    <property type="entry name" value="FBL13/AtMIF1-like"/>
</dbReference>
<evidence type="ECO:0000259" key="2">
    <source>
        <dbReference type="PROSITE" id="PS50181"/>
    </source>
</evidence>
<dbReference type="PANTHER" id="PTHR31900">
    <property type="entry name" value="F-BOX/RNI SUPERFAMILY PROTEIN-RELATED"/>
    <property type="match status" value="1"/>
</dbReference>
<evidence type="ECO:0000256" key="1">
    <source>
        <dbReference type="SAM" id="MobiDB-lite"/>
    </source>
</evidence>
<dbReference type="InterPro" id="IPR036047">
    <property type="entry name" value="F-box-like_dom_sf"/>
</dbReference>
<dbReference type="SUPFAM" id="SSF52047">
    <property type="entry name" value="RNI-like"/>
    <property type="match status" value="1"/>
</dbReference>
<gene>
    <name evidence="3" type="ORF">HHK36_032929</name>
</gene>
<protein>
    <recommendedName>
        <fullName evidence="2">F-box domain-containing protein</fullName>
    </recommendedName>
</protein>
<dbReference type="InterPro" id="IPR055411">
    <property type="entry name" value="LRR_FXL15/At3g58940/PEG3-like"/>
</dbReference>
<dbReference type="Gene3D" id="3.80.10.10">
    <property type="entry name" value="Ribonuclease Inhibitor"/>
    <property type="match status" value="1"/>
</dbReference>
<evidence type="ECO:0000313" key="3">
    <source>
        <dbReference type="EMBL" id="KAF8365068.1"/>
    </source>
</evidence>
<organism evidence="3 4">
    <name type="scientific">Tetracentron sinense</name>
    <name type="common">Spur-leaf</name>
    <dbReference type="NCBI Taxonomy" id="13715"/>
    <lineage>
        <taxon>Eukaryota</taxon>
        <taxon>Viridiplantae</taxon>
        <taxon>Streptophyta</taxon>
        <taxon>Embryophyta</taxon>
        <taxon>Tracheophyta</taxon>
        <taxon>Spermatophyta</taxon>
        <taxon>Magnoliopsida</taxon>
        <taxon>Trochodendrales</taxon>
        <taxon>Trochodendraceae</taxon>
        <taxon>Tetracentron</taxon>
    </lineage>
</organism>
<reference evidence="3 4" key="1">
    <citation type="submission" date="2020-04" db="EMBL/GenBank/DDBJ databases">
        <title>Plant Genome Project.</title>
        <authorList>
            <person name="Zhang R.-G."/>
        </authorList>
    </citation>
    <scope>NUCLEOTIDE SEQUENCE [LARGE SCALE GENOMIC DNA]</scope>
    <source>
        <strain evidence="3">YNK0</strain>
        <tissue evidence="3">Leaf</tissue>
    </source>
</reference>
<comment type="caution">
    <text evidence="3">The sequence shown here is derived from an EMBL/GenBank/DDBJ whole genome shotgun (WGS) entry which is preliminary data.</text>
</comment>
<dbReference type="InterPro" id="IPR001810">
    <property type="entry name" value="F-box_dom"/>
</dbReference>
<dbReference type="InterPro" id="IPR032675">
    <property type="entry name" value="LRR_dom_sf"/>
</dbReference>
<feature type="compositionally biased region" description="Basic and acidic residues" evidence="1">
    <location>
        <begin position="1"/>
        <end position="13"/>
    </location>
</feature>
<keyword evidence="4" id="KW-1185">Reference proteome</keyword>
<accession>A0A835CWK0</accession>
<dbReference type="AlphaFoldDB" id="A0A835CWK0"/>
<dbReference type="OrthoDB" id="612216at2759"/>
<dbReference type="PROSITE" id="PS50181">
    <property type="entry name" value="FBOX"/>
    <property type="match status" value="1"/>
</dbReference>
<sequence>MEEIADSSHESTTRPKRPRTCSVDRISGLPDFVLHQILSLLPMQEAVKTGVLSKRWEHLWASVSDLDFINSYVKADSYVNFVNRTLVLYEGSKIRKFFVDFACTDGLASHLDSWIRFAVRRKVEELDLFLFDHVSLDDPYELPQHLYNNAYLTKLKLCFIHIRPRGLFSWRLLRSLSLSCIQLSDNLIQDILSGSPSLEVLDLELIGGLQHLNITSPSLKKLIIHDGDVDDQYDFMNLDSVVKISAPYLQSLAMLGGWYRRIRLTNLPCLVHATLIFHIVYDPSDEDRYYDFLRELLEKLHHVKDLTIGSWCMQVLSTSELKILPSPPSKRKSLILDTYLDKWDLPGIANLRRSSFDLETLVVDMTFPSSTKFCALYDFEGENYWKSSLLHNLKTVKIVGFVASHHEMDLVQFLLKHSMVLEKMDFDGENYWKSAKPFFQCLLHNLKTDKIVSFIAGHDEMDLVQFMLKHVMVLEKMVIYSERLPDLKWRKCFMPEELL</sequence>
<dbReference type="Pfam" id="PF24758">
    <property type="entry name" value="LRR_At5g56370"/>
    <property type="match status" value="1"/>
</dbReference>
<dbReference type="PANTHER" id="PTHR31900:SF32">
    <property type="entry name" value="F-BOX_RNI_FBD-LIKE DOMAIN PROTEIN"/>
    <property type="match status" value="1"/>
</dbReference>
<proteinExistence type="predicted"/>
<dbReference type="InterPro" id="IPR053781">
    <property type="entry name" value="F-box_AtFBL13-like"/>
</dbReference>
<feature type="domain" description="F-box" evidence="2">
    <location>
        <begin position="23"/>
        <end position="71"/>
    </location>
</feature>
<dbReference type="Proteomes" id="UP000655225">
    <property type="component" value="Unassembled WGS sequence"/>
</dbReference>
<dbReference type="CDD" id="cd22160">
    <property type="entry name" value="F-box_AtFBL13-like"/>
    <property type="match status" value="1"/>
</dbReference>
<evidence type="ECO:0000313" key="4">
    <source>
        <dbReference type="Proteomes" id="UP000655225"/>
    </source>
</evidence>
<dbReference type="OMA" id="EVFPTHE"/>